<feature type="compositionally biased region" description="Acidic residues" evidence="1">
    <location>
        <begin position="1021"/>
        <end position="1034"/>
    </location>
</feature>
<dbReference type="Proteomes" id="UP001175228">
    <property type="component" value="Unassembled WGS sequence"/>
</dbReference>
<dbReference type="InterPro" id="IPR041457">
    <property type="entry name" value="CxC2_KDZ-assoc"/>
</dbReference>
<feature type="domain" description="CxC2-like cysteine cluster KDZ transposase-associated" evidence="2">
    <location>
        <begin position="179"/>
        <end position="285"/>
    </location>
</feature>
<keyword evidence="4" id="KW-1185">Reference proteome</keyword>
<sequence>MPPKRKVYRLHKADDNDHELSTVNARTVAVTKGRRRRLKIVGESTVVHQNPLYSQGDWVYQFDADDSYDAAQPERVCVLKPPPPPRYNKSDWPLLYWTQGYRQEALEEFMRLEGRGDWADLSECMSCGSTDCGREPVFRCEECLGTVLECQQCVVERHRQTPFHVIQRWNSSFFDKVSLRDLGLRVQLGPHMSSRCLNPRPGPVDFSVLHVNGVHQIAIDFCWCEHRVATWKQLIRAELFPATVDQPKTCASFRVLEQYQALSGSGKMSAYEFHQGLSHMTDATGICKPKSKYTSLGRMVRQFAHIKMMKRGGRGNVSNGIKATLPGELATLCPACPHPGINLPADWESAPLEYKFLYILILALDANFRLKNLYRSSWDRDPGLHTGLAYFIEPTKYLKHVSAYATQKDISNCSGFRTLSHAESKNAVGLRATGVGMCICARHEIVRPLGIGDLQKGERYCNMDYIALSASRAHGVQALFYSYDIACQWKINFFDRMRAFSKDWQIPDDVEVHFGIPKCHCKGHKRVCQCRYSMNIQRVGRTDGEGIERTWAEVNMVANSTKEMGPGNRFDRLDEQFARHNWKKVIGLGRLLAKKHVKARSKAARHMSGFIGLTEVLPNEDFKAQWTTEIEAWERNKDLPSPYMINVKHLTENQVVFSLKEEERRSAVKDGLADADSNATLCVELGLIMEDAQRRLRQDICDQDDDVPLAASKDIQKKRKALHKDLTRLRSLQAEYMPCVKAKLRETINDSRDVEERKLWLPSELDTALRVKGCLSGVAEIETKLREAQCLDALSSLRTTLRARHSLFSHRNKNFRGQKQNTRVADTAHRLDRQCRLAGAKYNAAHDALLSLKGPGQWEEELRVLRHSDMVSLHGSLLEIDEDDEEEDAEGNKRKKRLRLGSPREAGEGHREISWIWMQEGALGDGSNKDLNHAIKLEWLRSRARAHRWQEECLLLTEEKRRILKTFAYEAERWDQRQSGWQGLGLDYAEGVQAYARRQADMYCRLASKFRIHWDLPPEQVLEDNESESEAEGEGEARRLEGKVE</sequence>
<evidence type="ECO:0000313" key="4">
    <source>
        <dbReference type="Proteomes" id="UP001175228"/>
    </source>
</evidence>
<protein>
    <recommendedName>
        <fullName evidence="2">CxC2-like cysteine cluster KDZ transposase-associated domain-containing protein</fullName>
    </recommendedName>
</protein>
<feature type="compositionally biased region" description="Basic and acidic residues" evidence="1">
    <location>
        <begin position="1035"/>
        <end position="1045"/>
    </location>
</feature>
<evidence type="ECO:0000313" key="3">
    <source>
        <dbReference type="EMBL" id="KAK0501068.1"/>
    </source>
</evidence>
<feature type="region of interest" description="Disordered" evidence="1">
    <location>
        <begin position="1021"/>
        <end position="1045"/>
    </location>
</feature>
<feature type="region of interest" description="Disordered" evidence="1">
    <location>
        <begin position="881"/>
        <end position="905"/>
    </location>
</feature>
<gene>
    <name evidence="3" type="ORF">EDD18DRAFT_1348524</name>
</gene>
<name>A0AA39QGC5_9AGAR</name>
<dbReference type="AlphaFoldDB" id="A0AA39QGC5"/>
<evidence type="ECO:0000259" key="2">
    <source>
        <dbReference type="Pfam" id="PF18803"/>
    </source>
</evidence>
<dbReference type="PANTHER" id="PTHR33096:SF1">
    <property type="entry name" value="CXC1-LIKE CYSTEINE CLUSTER ASSOCIATED WITH KDZ TRANSPOSASES DOMAIN-CONTAINING PROTEIN"/>
    <property type="match status" value="1"/>
</dbReference>
<proteinExistence type="predicted"/>
<reference evidence="3" key="1">
    <citation type="submission" date="2023-06" db="EMBL/GenBank/DDBJ databases">
        <authorList>
            <consortium name="Lawrence Berkeley National Laboratory"/>
            <person name="Ahrendt S."/>
            <person name="Sahu N."/>
            <person name="Indic B."/>
            <person name="Wong-Bajracharya J."/>
            <person name="Merenyi Z."/>
            <person name="Ke H.-M."/>
            <person name="Monk M."/>
            <person name="Kocsube S."/>
            <person name="Drula E."/>
            <person name="Lipzen A."/>
            <person name="Balint B."/>
            <person name="Henrissat B."/>
            <person name="Andreopoulos B."/>
            <person name="Martin F.M."/>
            <person name="Harder C.B."/>
            <person name="Rigling D."/>
            <person name="Ford K.L."/>
            <person name="Foster G.D."/>
            <person name="Pangilinan J."/>
            <person name="Papanicolaou A."/>
            <person name="Barry K."/>
            <person name="LaButti K."/>
            <person name="Viragh M."/>
            <person name="Koriabine M."/>
            <person name="Yan M."/>
            <person name="Riley R."/>
            <person name="Champramary S."/>
            <person name="Plett K.L."/>
            <person name="Tsai I.J."/>
            <person name="Slot J."/>
            <person name="Sipos G."/>
            <person name="Plett J."/>
            <person name="Nagy L.G."/>
            <person name="Grigoriev I.V."/>
        </authorList>
    </citation>
    <scope>NUCLEOTIDE SEQUENCE</scope>
    <source>
        <strain evidence="3">HWK02</strain>
    </source>
</reference>
<dbReference type="Pfam" id="PF18803">
    <property type="entry name" value="CxC2"/>
    <property type="match status" value="1"/>
</dbReference>
<dbReference type="Pfam" id="PF18758">
    <property type="entry name" value="KDZ"/>
    <property type="match status" value="1"/>
</dbReference>
<evidence type="ECO:0000256" key="1">
    <source>
        <dbReference type="SAM" id="MobiDB-lite"/>
    </source>
</evidence>
<dbReference type="EMBL" id="JAUEPU010000007">
    <property type="protein sequence ID" value="KAK0501068.1"/>
    <property type="molecule type" value="Genomic_DNA"/>
</dbReference>
<comment type="caution">
    <text evidence="3">The sequence shown here is derived from an EMBL/GenBank/DDBJ whole genome shotgun (WGS) entry which is preliminary data.</text>
</comment>
<accession>A0AA39QGC5</accession>
<dbReference type="PANTHER" id="PTHR33096">
    <property type="entry name" value="CXC2 DOMAIN-CONTAINING PROTEIN"/>
    <property type="match status" value="1"/>
</dbReference>
<organism evidence="3 4">
    <name type="scientific">Armillaria luteobubalina</name>
    <dbReference type="NCBI Taxonomy" id="153913"/>
    <lineage>
        <taxon>Eukaryota</taxon>
        <taxon>Fungi</taxon>
        <taxon>Dikarya</taxon>
        <taxon>Basidiomycota</taxon>
        <taxon>Agaricomycotina</taxon>
        <taxon>Agaricomycetes</taxon>
        <taxon>Agaricomycetidae</taxon>
        <taxon>Agaricales</taxon>
        <taxon>Marasmiineae</taxon>
        <taxon>Physalacriaceae</taxon>
        <taxon>Armillaria</taxon>
    </lineage>
</organism>
<dbReference type="InterPro" id="IPR040521">
    <property type="entry name" value="KDZ"/>
</dbReference>